<dbReference type="InterPro" id="IPR000719">
    <property type="entry name" value="Prot_kinase_dom"/>
</dbReference>
<evidence type="ECO:0000256" key="4">
    <source>
        <dbReference type="ARBA" id="ARBA00022840"/>
    </source>
</evidence>
<dbReference type="RefSeq" id="WP_061605886.1">
    <property type="nucleotide sequence ID" value="NZ_JEMA01000211.1"/>
</dbReference>
<dbReference type="EMBL" id="JEMA01000211">
    <property type="protein sequence ID" value="KYF73151.1"/>
    <property type="molecule type" value="Genomic_DNA"/>
</dbReference>
<evidence type="ECO:0000256" key="1">
    <source>
        <dbReference type="ARBA" id="ARBA00022679"/>
    </source>
</evidence>
<dbReference type="Proteomes" id="UP000075260">
    <property type="component" value="Unassembled WGS sequence"/>
</dbReference>
<dbReference type="PANTHER" id="PTHR43289:SF6">
    <property type="entry name" value="SERINE_THREONINE-PROTEIN KINASE NEKL-3"/>
    <property type="match status" value="1"/>
</dbReference>
<dbReference type="SMART" id="SM00220">
    <property type="entry name" value="S_TKc"/>
    <property type="match status" value="1"/>
</dbReference>
<protein>
    <submittedName>
        <fullName evidence="7">Protein kinase</fullName>
    </submittedName>
</protein>
<proteinExistence type="predicted"/>
<keyword evidence="1" id="KW-0808">Transferase</keyword>
<sequence>MKNSSRDDEPSAVAPPTHASVAGEPPLGTSATWDQRTLETRERDGDPPGIPIAAALRAGEYLLDGVIAEGGFGVVYRAVHAASGAPAAVKVMHAELVSRADVVLRFQREVDAIGRIRHPNVVEILDVGRLDDGRPYYAMELLQGRSLEQHLFSRGRLPADEALAILEPLCRALAAVHAVGIIHRDVKPSNVILCEQGEQPSGSPRVVLLDFGIAKLLDTTDLSLTSSRHVVGTPAFMSPEQLLNRPVDMRTDVYALGALLYTMIAGSMPFSASAYPVLRHLHLHQAPPRPSLHAPVDPAFDDIVVRAMSKDPAGRQPDVTAFLEEVRAATERVVRPDAMEGGRVRRLAIGLLVEVLAEARALEAPTDSFLTDFEAVLPQAMTDLGAAGFSPLAVTSTSVLLSADWPRDERGSEEARRGAIAAAIALYERLDRAGQRDRRVGIRLCLHAGEVVLTEDGSMVGGNVLELSSCLPEAAAPGIYASPAVLEGLGFASHRASGAPGATIPMRRVVARPPAGDHPPA</sequence>
<dbReference type="PANTHER" id="PTHR43289">
    <property type="entry name" value="MITOGEN-ACTIVATED PROTEIN KINASE KINASE KINASE 20-RELATED"/>
    <property type="match status" value="1"/>
</dbReference>
<dbReference type="SUPFAM" id="SSF56112">
    <property type="entry name" value="Protein kinase-like (PK-like)"/>
    <property type="match status" value="1"/>
</dbReference>
<keyword evidence="2" id="KW-0547">Nucleotide-binding</keyword>
<dbReference type="GO" id="GO:0004674">
    <property type="term" value="F:protein serine/threonine kinase activity"/>
    <property type="evidence" value="ECO:0007669"/>
    <property type="project" value="TreeGrafter"/>
</dbReference>
<comment type="caution">
    <text evidence="7">The sequence shown here is derived from an EMBL/GenBank/DDBJ whole genome shotgun (WGS) entry which is preliminary data.</text>
</comment>
<organism evidence="7 8">
    <name type="scientific">Sorangium cellulosum</name>
    <name type="common">Polyangium cellulosum</name>
    <dbReference type="NCBI Taxonomy" id="56"/>
    <lineage>
        <taxon>Bacteria</taxon>
        <taxon>Pseudomonadati</taxon>
        <taxon>Myxococcota</taxon>
        <taxon>Polyangia</taxon>
        <taxon>Polyangiales</taxon>
        <taxon>Polyangiaceae</taxon>
        <taxon>Sorangium</taxon>
    </lineage>
</organism>
<dbReference type="OrthoDB" id="5485607at2"/>
<dbReference type="PROSITE" id="PS00108">
    <property type="entry name" value="PROTEIN_KINASE_ST"/>
    <property type="match status" value="1"/>
</dbReference>
<evidence type="ECO:0000313" key="7">
    <source>
        <dbReference type="EMBL" id="KYF73151.1"/>
    </source>
</evidence>
<keyword evidence="3 7" id="KW-0418">Kinase</keyword>
<dbReference type="AlphaFoldDB" id="A0A150QZ52"/>
<dbReference type="GO" id="GO:0005524">
    <property type="term" value="F:ATP binding"/>
    <property type="evidence" value="ECO:0007669"/>
    <property type="project" value="UniProtKB-KW"/>
</dbReference>
<dbReference type="InterPro" id="IPR011009">
    <property type="entry name" value="Kinase-like_dom_sf"/>
</dbReference>
<evidence type="ECO:0000256" key="3">
    <source>
        <dbReference type="ARBA" id="ARBA00022777"/>
    </source>
</evidence>
<evidence type="ECO:0000256" key="2">
    <source>
        <dbReference type="ARBA" id="ARBA00022741"/>
    </source>
</evidence>
<evidence type="ECO:0000259" key="6">
    <source>
        <dbReference type="PROSITE" id="PS50011"/>
    </source>
</evidence>
<reference evidence="7 8" key="1">
    <citation type="submission" date="2014-02" db="EMBL/GenBank/DDBJ databases">
        <title>The small core and large imbalanced accessory genome model reveals a collaborative survival strategy of Sorangium cellulosum strains in nature.</title>
        <authorList>
            <person name="Han K."/>
            <person name="Peng R."/>
            <person name="Blom J."/>
            <person name="Li Y.-Z."/>
        </authorList>
    </citation>
    <scope>NUCLEOTIDE SEQUENCE [LARGE SCALE GENOMIC DNA]</scope>
    <source>
        <strain evidence="7 8">So0008-312</strain>
    </source>
</reference>
<dbReference type="CDD" id="cd14014">
    <property type="entry name" value="STKc_PknB_like"/>
    <property type="match status" value="1"/>
</dbReference>
<dbReference type="Gene3D" id="1.10.510.10">
    <property type="entry name" value="Transferase(Phosphotransferase) domain 1"/>
    <property type="match status" value="1"/>
</dbReference>
<dbReference type="Gene3D" id="3.30.200.20">
    <property type="entry name" value="Phosphorylase Kinase, domain 1"/>
    <property type="match status" value="1"/>
</dbReference>
<dbReference type="InterPro" id="IPR008271">
    <property type="entry name" value="Ser/Thr_kinase_AS"/>
</dbReference>
<name>A0A150QZ52_SORCE</name>
<dbReference type="Pfam" id="PF00069">
    <property type="entry name" value="Pkinase"/>
    <property type="match status" value="1"/>
</dbReference>
<evidence type="ECO:0000256" key="5">
    <source>
        <dbReference type="SAM" id="MobiDB-lite"/>
    </source>
</evidence>
<evidence type="ECO:0000313" key="8">
    <source>
        <dbReference type="Proteomes" id="UP000075260"/>
    </source>
</evidence>
<gene>
    <name evidence="7" type="ORF">BE15_21105</name>
</gene>
<feature type="compositionally biased region" description="Basic and acidic residues" evidence="5">
    <location>
        <begin position="36"/>
        <end position="46"/>
    </location>
</feature>
<feature type="region of interest" description="Disordered" evidence="5">
    <location>
        <begin position="1"/>
        <end position="50"/>
    </location>
</feature>
<accession>A0A150QZ52</accession>
<dbReference type="PROSITE" id="PS50011">
    <property type="entry name" value="PROTEIN_KINASE_DOM"/>
    <property type="match status" value="1"/>
</dbReference>
<feature type="domain" description="Protein kinase" evidence="6">
    <location>
        <begin position="61"/>
        <end position="327"/>
    </location>
</feature>
<keyword evidence="4" id="KW-0067">ATP-binding</keyword>